<dbReference type="RefSeq" id="WP_130486336.1">
    <property type="nucleotide sequence ID" value="NZ_CBCSEB010000003.1"/>
</dbReference>
<reference evidence="2 3" key="1">
    <citation type="submission" date="2019-02" db="EMBL/GenBank/DDBJ databases">
        <title>Genomic Encyclopedia of Type Strains, Phase IV (KMG-IV): sequencing the most valuable type-strain genomes for metagenomic binning, comparative biology and taxonomic classification.</title>
        <authorList>
            <person name="Goeker M."/>
        </authorList>
    </citation>
    <scope>NUCLEOTIDE SEQUENCE [LARGE SCALE GENOMIC DNA]</scope>
    <source>
        <strain evidence="2 3">DSM 16618</strain>
    </source>
</reference>
<evidence type="ECO:0000313" key="3">
    <source>
        <dbReference type="Proteomes" id="UP000292039"/>
    </source>
</evidence>
<proteinExistence type="predicted"/>
<comment type="caution">
    <text evidence="2">The sequence shown here is derived from an EMBL/GenBank/DDBJ whole genome shotgun (WGS) entry which is preliminary data.</text>
</comment>
<feature type="signal peptide" evidence="1">
    <location>
        <begin position="1"/>
        <end position="19"/>
    </location>
</feature>
<accession>A0A4Q7N0E9</accession>
<keyword evidence="1" id="KW-0732">Signal</keyword>
<sequence>MKHVILASALIAIFGAAQAQTVPPFNSVGSTTSDLPDNQAPLRVGGSTLTGFHGPLDAPGIGFNDPSRPAGYYIISLQSINNFSPNGSITTDGKTFSQYRLNGYSHADDPSGPVISTNFNWGKVNASARQVYYGIATDHADNTSTRVDTAFEVGDNIGFVVPVAKTEYAAAGFVALASRAASVAPTTLTGTLTLEANYQSLHGELARADGLAGLDVSATNIDASAGTFSGQASYVDTQVGYIIDGTTKGHFYSSGDTSSLAGVASGSNSADSFVASFGATKK</sequence>
<dbReference type="Proteomes" id="UP000292039">
    <property type="component" value="Unassembled WGS sequence"/>
</dbReference>
<feature type="chain" id="PRO_5030098241" description="Transferrin-binding protein B C-lobe/N-lobe beta barrel domain-containing protein" evidence="1">
    <location>
        <begin position="20"/>
        <end position="282"/>
    </location>
</feature>
<evidence type="ECO:0000313" key="2">
    <source>
        <dbReference type="EMBL" id="RZS73039.1"/>
    </source>
</evidence>
<gene>
    <name evidence="2" type="ORF">EV679_0223</name>
</gene>
<dbReference type="EMBL" id="SGWZ01000001">
    <property type="protein sequence ID" value="RZS73039.1"/>
    <property type="molecule type" value="Genomic_DNA"/>
</dbReference>
<name>A0A4Q7N0E9_9BURK</name>
<organism evidence="2 3">
    <name type="scientific">Kerstersia gyiorum</name>
    <dbReference type="NCBI Taxonomy" id="206506"/>
    <lineage>
        <taxon>Bacteria</taxon>
        <taxon>Pseudomonadati</taxon>
        <taxon>Pseudomonadota</taxon>
        <taxon>Betaproteobacteria</taxon>
        <taxon>Burkholderiales</taxon>
        <taxon>Alcaligenaceae</taxon>
        <taxon>Kerstersia</taxon>
    </lineage>
</organism>
<evidence type="ECO:0000256" key="1">
    <source>
        <dbReference type="SAM" id="SignalP"/>
    </source>
</evidence>
<evidence type="ECO:0008006" key="4">
    <source>
        <dbReference type="Google" id="ProtNLM"/>
    </source>
</evidence>
<dbReference type="AlphaFoldDB" id="A0A4Q7N0E9"/>
<protein>
    <recommendedName>
        <fullName evidence="4">Transferrin-binding protein B C-lobe/N-lobe beta barrel domain-containing protein</fullName>
    </recommendedName>
</protein>